<dbReference type="PANTHER" id="PTHR12203">
    <property type="entry name" value="KDEL LYS-ASP-GLU-LEU CONTAINING - RELATED"/>
    <property type="match status" value="1"/>
</dbReference>
<evidence type="ECO:0000256" key="2">
    <source>
        <dbReference type="ARBA" id="ARBA00022679"/>
    </source>
</evidence>
<keyword evidence="4" id="KW-1133">Transmembrane helix</keyword>
<dbReference type="GO" id="GO:0016740">
    <property type="term" value="F:transferase activity"/>
    <property type="evidence" value="ECO:0007669"/>
    <property type="project" value="UniProtKB-KW"/>
</dbReference>
<keyword evidence="4" id="KW-0812">Transmembrane</keyword>
<evidence type="ECO:0000256" key="3">
    <source>
        <dbReference type="SAM" id="MobiDB-lite"/>
    </source>
</evidence>
<feature type="domain" description="Glycosyl transferase CAP10" evidence="5">
    <location>
        <begin position="206"/>
        <end position="519"/>
    </location>
</feature>
<feature type="region of interest" description="Disordered" evidence="3">
    <location>
        <begin position="1"/>
        <end position="21"/>
    </location>
</feature>
<accession>A0AAE0GK15</accession>
<name>A0AAE0GK15_9CHLO</name>
<comment type="similarity">
    <text evidence="1">Belongs to the glycosyltransferase 90 family.</text>
</comment>
<keyword evidence="2" id="KW-0808">Transferase</keyword>
<organism evidence="6 7">
    <name type="scientific">Cymbomonas tetramitiformis</name>
    <dbReference type="NCBI Taxonomy" id="36881"/>
    <lineage>
        <taxon>Eukaryota</taxon>
        <taxon>Viridiplantae</taxon>
        <taxon>Chlorophyta</taxon>
        <taxon>Pyramimonadophyceae</taxon>
        <taxon>Pyramimonadales</taxon>
        <taxon>Pyramimonadaceae</taxon>
        <taxon>Cymbomonas</taxon>
    </lineage>
</organism>
<reference evidence="6 7" key="1">
    <citation type="journal article" date="2015" name="Genome Biol. Evol.">
        <title>Comparative Genomics of a Bacterivorous Green Alga Reveals Evolutionary Causalities and Consequences of Phago-Mixotrophic Mode of Nutrition.</title>
        <authorList>
            <person name="Burns J.A."/>
            <person name="Paasch A."/>
            <person name="Narechania A."/>
            <person name="Kim E."/>
        </authorList>
    </citation>
    <scope>NUCLEOTIDE SEQUENCE [LARGE SCALE GENOMIC DNA]</scope>
    <source>
        <strain evidence="6 7">PLY_AMNH</strain>
    </source>
</reference>
<dbReference type="InterPro" id="IPR006598">
    <property type="entry name" value="CAP10"/>
</dbReference>
<gene>
    <name evidence="6" type="ORF">CYMTET_12559</name>
</gene>
<dbReference type="AlphaFoldDB" id="A0AAE0GK15"/>
<keyword evidence="7" id="KW-1185">Reference proteome</keyword>
<dbReference type="SMART" id="SM00672">
    <property type="entry name" value="CAP10"/>
    <property type="match status" value="1"/>
</dbReference>
<evidence type="ECO:0000256" key="4">
    <source>
        <dbReference type="SAM" id="Phobius"/>
    </source>
</evidence>
<evidence type="ECO:0000313" key="7">
    <source>
        <dbReference type="Proteomes" id="UP001190700"/>
    </source>
</evidence>
<protein>
    <recommendedName>
        <fullName evidence="5">Glycosyl transferase CAP10 domain-containing protein</fullName>
    </recommendedName>
</protein>
<feature type="transmembrane region" description="Helical" evidence="4">
    <location>
        <begin position="29"/>
        <end position="50"/>
    </location>
</feature>
<comment type="caution">
    <text evidence="6">The sequence shown here is derived from an EMBL/GenBank/DDBJ whole genome shotgun (WGS) entry which is preliminary data.</text>
</comment>
<dbReference type="PANTHER" id="PTHR12203:SF35">
    <property type="entry name" value="PROTEIN O-GLUCOSYLTRANSFERASE 1"/>
    <property type="match status" value="1"/>
</dbReference>
<evidence type="ECO:0000256" key="1">
    <source>
        <dbReference type="ARBA" id="ARBA00010118"/>
    </source>
</evidence>
<dbReference type="Pfam" id="PF05686">
    <property type="entry name" value="Glyco_transf_90"/>
    <property type="match status" value="2"/>
</dbReference>
<evidence type="ECO:0000259" key="5">
    <source>
        <dbReference type="SMART" id="SM00672"/>
    </source>
</evidence>
<dbReference type="Proteomes" id="UP001190700">
    <property type="component" value="Unassembled WGS sequence"/>
</dbReference>
<evidence type="ECO:0000313" key="6">
    <source>
        <dbReference type="EMBL" id="KAK3279547.1"/>
    </source>
</evidence>
<sequence length="533" mass="61052">MPDDAHTLSKEASSSRKSRKAHTGPRCSVVLLIPAAIIPMYVLIFAFSYIRDDPRFSLPTRTSKHFLNARFRRNNFFDFAGSPVETPKNTLAATPRRKLHAYVPLSEQLSTEQQKKREMWVRHHVNAALSHIDPLLPLTRSNIEEAFGILSLKNATSGFGGDDAVLVKIANNTLYIRADRPLQAFARNCVDHMLKVLLAILRMPNGLPDLEAIFAFNDRAWELLDPPRAWSNFSPVFAPCGTPSDLKQHVILFPRWHGIMSDDLVERARRSVSNTSSRSSYTNWLGKRPEVVFRGTLSGKHRLSLFRLASHRRSALAGYADVEMVGVAAGAPCLRENTIGSRWCTCSEEIREGLTRQGFPPRRGRWSKIQISPLWRFEERCDGPFRWAVDEKLLIGSRMSFEEQSEFRYMLVVDGVGCADRLSHHPGTVLAGETVLFWHKREMREFWWDDLEPYIHYVPVAEDFSDLVLQVRWANTRPEETFEMRARAARYATENLHPNSISAFIHALLTRYGELFREELEPPDARYTQFVES</sequence>
<dbReference type="EMBL" id="LGRX02004795">
    <property type="protein sequence ID" value="KAK3279547.1"/>
    <property type="molecule type" value="Genomic_DNA"/>
</dbReference>
<keyword evidence="4" id="KW-0472">Membrane</keyword>
<proteinExistence type="inferred from homology"/>
<dbReference type="InterPro" id="IPR051091">
    <property type="entry name" value="O-Glucosyltr/Glycosyltrsf_90"/>
</dbReference>